<keyword evidence="2" id="KW-1185">Reference proteome</keyword>
<proteinExistence type="predicted"/>
<dbReference type="AlphaFoldDB" id="A0A926HLM3"/>
<comment type="caution">
    <text evidence="1">The sequence shown here is derived from an EMBL/GenBank/DDBJ whole genome shotgun (WGS) entry which is preliminary data.</text>
</comment>
<dbReference type="RefSeq" id="WP_249284280.1">
    <property type="nucleotide sequence ID" value="NZ_JACRSO010000001.1"/>
</dbReference>
<reference evidence="1" key="1">
    <citation type="submission" date="2020-08" db="EMBL/GenBank/DDBJ databases">
        <title>Genome public.</title>
        <authorList>
            <person name="Liu C."/>
            <person name="Sun Q."/>
        </authorList>
    </citation>
    <scope>NUCLEOTIDE SEQUENCE</scope>
    <source>
        <strain evidence="1">NSJ-44</strain>
    </source>
</reference>
<organism evidence="1 2">
    <name type="scientific">Luoshenia tenuis</name>
    <dbReference type="NCBI Taxonomy" id="2763654"/>
    <lineage>
        <taxon>Bacteria</taxon>
        <taxon>Bacillati</taxon>
        <taxon>Bacillota</taxon>
        <taxon>Clostridia</taxon>
        <taxon>Christensenellales</taxon>
        <taxon>Christensenellaceae</taxon>
        <taxon>Luoshenia</taxon>
    </lineage>
</organism>
<sequence>MNPNLEGYDLEESLAFYKKQLEQAIKHAKQAVTRNATVEEMSALGAKMRHHWVAIACIKIAIQNGGGKNDEHV</sequence>
<evidence type="ECO:0000313" key="2">
    <source>
        <dbReference type="Proteomes" id="UP000654279"/>
    </source>
</evidence>
<name>A0A926HLM3_9FIRM</name>
<protein>
    <submittedName>
        <fullName evidence="1">Uncharacterized protein</fullName>
    </submittedName>
</protein>
<gene>
    <name evidence="1" type="ORF">H8699_02160</name>
</gene>
<evidence type="ECO:0000313" key="1">
    <source>
        <dbReference type="EMBL" id="MBC8528243.1"/>
    </source>
</evidence>
<dbReference type="Proteomes" id="UP000654279">
    <property type="component" value="Unassembled WGS sequence"/>
</dbReference>
<dbReference type="EMBL" id="JACRSO010000001">
    <property type="protein sequence ID" value="MBC8528243.1"/>
    <property type="molecule type" value="Genomic_DNA"/>
</dbReference>
<accession>A0A926HLM3</accession>